<reference evidence="2" key="1">
    <citation type="submission" date="2020-09" db="EMBL/GenBank/DDBJ databases">
        <title>Genome-Enabled Discovery of Anthraquinone Biosynthesis in Senna tora.</title>
        <authorList>
            <person name="Kang S.-H."/>
            <person name="Pandey R.P."/>
            <person name="Lee C.-M."/>
            <person name="Sim J.-S."/>
            <person name="Jeong J.-T."/>
            <person name="Choi B.-S."/>
            <person name="Jung M."/>
            <person name="Ginzburg D."/>
            <person name="Zhao K."/>
            <person name="Won S.Y."/>
            <person name="Oh T.-J."/>
            <person name="Yu Y."/>
            <person name="Kim N.-H."/>
            <person name="Lee O.R."/>
            <person name="Lee T.-H."/>
            <person name="Bashyal P."/>
            <person name="Kim T.-S."/>
            <person name="Lee W.-H."/>
            <person name="Kawkins C."/>
            <person name="Kim C.-K."/>
            <person name="Kim J.S."/>
            <person name="Ahn B.O."/>
            <person name="Rhee S.Y."/>
            <person name="Sohng J.K."/>
        </authorList>
    </citation>
    <scope>NUCLEOTIDE SEQUENCE</scope>
    <source>
        <tissue evidence="2">Leaf</tissue>
    </source>
</reference>
<evidence type="ECO:0000313" key="2">
    <source>
        <dbReference type="EMBL" id="KAF7811284.1"/>
    </source>
</evidence>
<proteinExistence type="predicted"/>
<protein>
    <submittedName>
        <fullName evidence="2">Uncharacterized protein</fullName>
    </submittedName>
</protein>
<dbReference type="AlphaFoldDB" id="A0A834SWE8"/>
<evidence type="ECO:0000313" key="3">
    <source>
        <dbReference type="Proteomes" id="UP000634136"/>
    </source>
</evidence>
<sequence length="33" mass="3790">MSDNATLSPEEEEETETETKTMVTTTWLLSRTQ</sequence>
<organism evidence="2 3">
    <name type="scientific">Senna tora</name>
    <dbReference type="NCBI Taxonomy" id="362788"/>
    <lineage>
        <taxon>Eukaryota</taxon>
        <taxon>Viridiplantae</taxon>
        <taxon>Streptophyta</taxon>
        <taxon>Embryophyta</taxon>
        <taxon>Tracheophyta</taxon>
        <taxon>Spermatophyta</taxon>
        <taxon>Magnoliopsida</taxon>
        <taxon>eudicotyledons</taxon>
        <taxon>Gunneridae</taxon>
        <taxon>Pentapetalae</taxon>
        <taxon>rosids</taxon>
        <taxon>fabids</taxon>
        <taxon>Fabales</taxon>
        <taxon>Fabaceae</taxon>
        <taxon>Caesalpinioideae</taxon>
        <taxon>Cassia clade</taxon>
        <taxon>Senna</taxon>
    </lineage>
</organism>
<accession>A0A834SWE8</accession>
<evidence type="ECO:0000256" key="1">
    <source>
        <dbReference type="SAM" id="MobiDB-lite"/>
    </source>
</evidence>
<name>A0A834SWE8_9FABA</name>
<dbReference type="Proteomes" id="UP000634136">
    <property type="component" value="Unassembled WGS sequence"/>
</dbReference>
<gene>
    <name evidence="2" type="ORF">G2W53_032260</name>
</gene>
<feature type="region of interest" description="Disordered" evidence="1">
    <location>
        <begin position="1"/>
        <end position="33"/>
    </location>
</feature>
<comment type="caution">
    <text evidence="2">The sequence shown here is derived from an EMBL/GenBank/DDBJ whole genome shotgun (WGS) entry which is preliminary data.</text>
</comment>
<dbReference type="EMBL" id="JAAIUW010000010">
    <property type="protein sequence ID" value="KAF7811284.1"/>
    <property type="molecule type" value="Genomic_DNA"/>
</dbReference>
<keyword evidence="3" id="KW-1185">Reference proteome</keyword>